<evidence type="ECO:0000313" key="3">
    <source>
        <dbReference type="EMBL" id="KAF9582880.1"/>
    </source>
</evidence>
<dbReference type="Gene3D" id="1.20.1270.220">
    <property type="match status" value="1"/>
</dbReference>
<feature type="compositionally biased region" description="Low complexity" evidence="1">
    <location>
        <begin position="383"/>
        <end position="409"/>
    </location>
</feature>
<sequence length="513" mass="55544">MSSAPTSSTSHHHHRYLAQFGILDGNGVWEAETDEDEDDRFVGVPADMAYDEMVFDLAPSAFETPMTVNVADLIVGPATTNVSVAPPSGSVSPIDLDLELSRGHPHYDDLILANLYGFTEPLELDVSDSESDNKVVQDMDEDDSEDLSDDDLIGASMVRKNTVHSNQARLDGKNTALLTTLVDITSEVDAEESLAPSVQMEDAMTLKTSSAASLNTNVGTSFACNPPLEADPTKRRMEEALATRVLNDLDNEHIDGLIGILKSASANCMQDAIGSDDDDDELVVDFAMLDEKTLVQVYQYLEECSMQSKGSTFSKALTETSPADVASGPVPETRKSVRNSRQRLAQRQSQRQKQPRRSSKAPTPLQNEKGSTTRPRKRRSSRSRTCTPDLVLSNSSRSSSISSASSVSSPSPPPSLYVGTEAQISMNKSERSYSYFSPMESSGQHGGLELFTVDNVQVETVNQDYDGSSRVAHSHPLDIPVSQPQALGVIPCKKQSGAAQGMDEDVEIDIVGF</sequence>
<gene>
    <name evidence="3" type="ORF">BGW38_010635</name>
</gene>
<feature type="region of interest" description="Disordered" evidence="1">
    <location>
        <begin position="319"/>
        <end position="418"/>
    </location>
</feature>
<dbReference type="Proteomes" id="UP000780801">
    <property type="component" value="Unassembled WGS sequence"/>
</dbReference>
<dbReference type="EMBL" id="JAABOA010000891">
    <property type="protein sequence ID" value="KAF9582880.1"/>
    <property type="molecule type" value="Genomic_DNA"/>
</dbReference>
<keyword evidence="4" id="KW-1185">Reference proteome</keyword>
<dbReference type="InterPro" id="IPR038336">
    <property type="entry name" value="NET_sf"/>
</dbReference>
<protein>
    <recommendedName>
        <fullName evidence="2">NET domain-containing protein</fullName>
    </recommendedName>
</protein>
<dbReference type="Pfam" id="PF17035">
    <property type="entry name" value="BET"/>
    <property type="match status" value="1"/>
</dbReference>
<feature type="compositionally biased region" description="Polar residues" evidence="1">
    <location>
        <begin position="360"/>
        <end position="370"/>
    </location>
</feature>
<reference evidence="3" key="1">
    <citation type="journal article" date="2020" name="Fungal Divers.">
        <title>Resolving the Mortierellaceae phylogeny through synthesis of multi-gene phylogenetics and phylogenomics.</title>
        <authorList>
            <person name="Vandepol N."/>
            <person name="Liber J."/>
            <person name="Desiro A."/>
            <person name="Na H."/>
            <person name="Kennedy M."/>
            <person name="Barry K."/>
            <person name="Grigoriev I.V."/>
            <person name="Miller A.N."/>
            <person name="O'Donnell K."/>
            <person name="Stajich J.E."/>
            <person name="Bonito G."/>
        </authorList>
    </citation>
    <scope>NUCLEOTIDE SEQUENCE</scope>
    <source>
        <strain evidence="3">KOD1015</strain>
    </source>
</reference>
<feature type="compositionally biased region" description="Acidic residues" evidence="1">
    <location>
        <begin position="138"/>
        <end position="149"/>
    </location>
</feature>
<feature type="region of interest" description="Disordered" evidence="1">
    <location>
        <begin position="127"/>
        <end position="149"/>
    </location>
</feature>
<feature type="domain" description="NET" evidence="2">
    <location>
        <begin position="246"/>
        <end position="302"/>
    </location>
</feature>
<feature type="compositionally biased region" description="Low complexity" evidence="1">
    <location>
        <begin position="342"/>
        <end position="352"/>
    </location>
</feature>
<evidence type="ECO:0000313" key="4">
    <source>
        <dbReference type="Proteomes" id="UP000780801"/>
    </source>
</evidence>
<accession>A0A9P6KFL4</accession>
<proteinExistence type="predicted"/>
<dbReference type="InterPro" id="IPR027353">
    <property type="entry name" value="NET_dom"/>
</dbReference>
<name>A0A9P6KFL4_9FUNG</name>
<organism evidence="3 4">
    <name type="scientific">Lunasporangiospora selenospora</name>
    <dbReference type="NCBI Taxonomy" id="979761"/>
    <lineage>
        <taxon>Eukaryota</taxon>
        <taxon>Fungi</taxon>
        <taxon>Fungi incertae sedis</taxon>
        <taxon>Mucoromycota</taxon>
        <taxon>Mortierellomycotina</taxon>
        <taxon>Mortierellomycetes</taxon>
        <taxon>Mortierellales</taxon>
        <taxon>Mortierellaceae</taxon>
        <taxon>Lunasporangiospora</taxon>
    </lineage>
</organism>
<evidence type="ECO:0000256" key="1">
    <source>
        <dbReference type="SAM" id="MobiDB-lite"/>
    </source>
</evidence>
<evidence type="ECO:0000259" key="2">
    <source>
        <dbReference type="Pfam" id="PF17035"/>
    </source>
</evidence>
<comment type="caution">
    <text evidence="3">The sequence shown here is derived from an EMBL/GenBank/DDBJ whole genome shotgun (WGS) entry which is preliminary data.</text>
</comment>
<dbReference type="OrthoDB" id="2416617at2759"/>
<dbReference type="AlphaFoldDB" id="A0A9P6KFL4"/>